<accession>A0ABP0AUY3</accession>
<comment type="caution">
    <text evidence="1">The sequence shown here is derived from an EMBL/GenBank/DDBJ whole genome shotgun (WGS) entry which is preliminary data.</text>
</comment>
<sequence>MSDTAKDTESVLRTIRECIQTVYDLNIFEAKENPKIKNERYAYTRANTCFSVLGRFTDIVVRWHDLPPKRVATILLTAIASATNEYVTAKNSISSMDDETDAALGKLLAHKSLGRAIQTSIPKVNDSQAIALQRNAVTQVIFDAVESCKSKRQDMTKQLADTINKLLSTVALSCVEVVGCEQSVAKVYENYAQKIVSSLKDI</sequence>
<dbReference type="EMBL" id="CAWUHD010000006">
    <property type="protein sequence ID" value="CAK7210951.1"/>
    <property type="molecule type" value="Genomic_DNA"/>
</dbReference>
<evidence type="ECO:0000313" key="2">
    <source>
        <dbReference type="Proteomes" id="UP001642482"/>
    </source>
</evidence>
<proteinExistence type="predicted"/>
<organism evidence="1 2">
    <name type="scientific">Sporothrix eucalyptigena</name>
    <dbReference type="NCBI Taxonomy" id="1812306"/>
    <lineage>
        <taxon>Eukaryota</taxon>
        <taxon>Fungi</taxon>
        <taxon>Dikarya</taxon>
        <taxon>Ascomycota</taxon>
        <taxon>Pezizomycotina</taxon>
        <taxon>Sordariomycetes</taxon>
        <taxon>Sordariomycetidae</taxon>
        <taxon>Ophiostomatales</taxon>
        <taxon>Ophiostomataceae</taxon>
        <taxon>Sporothrix</taxon>
    </lineage>
</organism>
<reference evidence="1 2" key="1">
    <citation type="submission" date="2024-01" db="EMBL/GenBank/DDBJ databases">
        <authorList>
            <person name="Allen C."/>
            <person name="Tagirdzhanova G."/>
        </authorList>
    </citation>
    <scope>NUCLEOTIDE SEQUENCE [LARGE SCALE GENOMIC DNA]</scope>
</reference>
<gene>
    <name evidence="1" type="ORF">SEUCBS140593_001003</name>
</gene>
<protein>
    <submittedName>
        <fullName evidence="1">Uncharacterized protein</fullName>
    </submittedName>
</protein>
<keyword evidence="2" id="KW-1185">Reference proteome</keyword>
<evidence type="ECO:0000313" key="1">
    <source>
        <dbReference type="EMBL" id="CAK7210951.1"/>
    </source>
</evidence>
<name>A0ABP0AUY3_9PEZI</name>
<dbReference type="Proteomes" id="UP001642482">
    <property type="component" value="Unassembled WGS sequence"/>
</dbReference>